<evidence type="ECO:0000313" key="9">
    <source>
        <dbReference type="EMBL" id="SUZ99396.1"/>
    </source>
</evidence>
<dbReference type="SUPFAM" id="SSF54534">
    <property type="entry name" value="FKBP-like"/>
    <property type="match status" value="1"/>
</dbReference>
<dbReference type="Pfam" id="PF05698">
    <property type="entry name" value="Trigger_C"/>
    <property type="match status" value="1"/>
</dbReference>
<dbReference type="SUPFAM" id="SSF109998">
    <property type="entry name" value="Triger factor/SurA peptide-binding domain-like"/>
    <property type="match status" value="1"/>
</dbReference>
<protein>
    <recommendedName>
        <fullName evidence="3">peptidylprolyl isomerase</fullName>
        <ecNumber evidence="3">5.2.1.8</ecNumber>
    </recommendedName>
</protein>
<proteinExistence type="inferred from homology"/>
<dbReference type="NCBIfam" id="TIGR00115">
    <property type="entry name" value="tig"/>
    <property type="match status" value="1"/>
</dbReference>
<dbReference type="GO" id="GO:0043335">
    <property type="term" value="P:protein unfolding"/>
    <property type="evidence" value="ECO:0007669"/>
    <property type="project" value="TreeGrafter"/>
</dbReference>
<dbReference type="EC" id="5.2.1.8" evidence="3"/>
<dbReference type="GO" id="GO:0044183">
    <property type="term" value="F:protein folding chaperone"/>
    <property type="evidence" value="ECO:0007669"/>
    <property type="project" value="TreeGrafter"/>
</dbReference>
<dbReference type="GO" id="GO:0003755">
    <property type="term" value="F:peptidyl-prolyl cis-trans isomerase activity"/>
    <property type="evidence" value="ECO:0007669"/>
    <property type="project" value="UniProtKB-KW"/>
</dbReference>
<feature type="domain" description="Trigger factor ribosome-binding bacterial" evidence="7">
    <location>
        <begin position="1"/>
        <end position="144"/>
    </location>
</feature>
<evidence type="ECO:0000256" key="5">
    <source>
        <dbReference type="ARBA" id="ARBA00023186"/>
    </source>
</evidence>
<evidence type="ECO:0000259" key="8">
    <source>
        <dbReference type="Pfam" id="PF05698"/>
    </source>
</evidence>
<comment type="similarity">
    <text evidence="2">Belongs to the FKBP-type PPIase family. Tig subfamily.</text>
</comment>
<dbReference type="HAMAP" id="MF_00303">
    <property type="entry name" value="Trigger_factor_Tig"/>
    <property type="match status" value="1"/>
</dbReference>
<dbReference type="PANTHER" id="PTHR30560:SF3">
    <property type="entry name" value="TRIGGER FACTOR-LIKE PROTEIN TIG, CHLOROPLASTIC"/>
    <property type="match status" value="1"/>
</dbReference>
<dbReference type="PIRSF" id="PIRSF003095">
    <property type="entry name" value="Trigger_factor"/>
    <property type="match status" value="1"/>
</dbReference>
<dbReference type="GO" id="GO:0043022">
    <property type="term" value="F:ribosome binding"/>
    <property type="evidence" value="ECO:0007669"/>
    <property type="project" value="TreeGrafter"/>
</dbReference>
<evidence type="ECO:0000259" key="7">
    <source>
        <dbReference type="Pfam" id="PF05697"/>
    </source>
</evidence>
<name>A0A381S5S4_9ZZZZ</name>
<organism evidence="9">
    <name type="scientific">marine metagenome</name>
    <dbReference type="NCBI Taxonomy" id="408172"/>
    <lineage>
        <taxon>unclassified sequences</taxon>
        <taxon>metagenomes</taxon>
        <taxon>ecological metagenomes</taxon>
    </lineage>
</organism>
<dbReference type="PANTHER" id="PTHR30560">
    <property type="entry name" value="TRIGGER FACTOR CHAPERONE AND PEPTIDYL-PROLYL CIS/TRANS ISOMERASE"/>
    <property type="match status" value="1"/>
</dbReference>
<dbReference type="InterPro" id="IPR008880">
    <property type="entry name" value="Trigger_fac_C"/>
</dbReference>
<dbReference type="AlphaFoldDB" id="A0A381S5S4"/>
<evidence type="ECO:0000256" key="3">
    <source>
        <dbReference type="ARBA" id="ARBA00013194"/>
    </source>
</evidence>
<dbReference type="EMBL" id="UINC01002698">
    <property type="protein sequence ID" value="SUZ99396.1"/>
    <property type="molecule type" value="Genomic_DNA"/>
</dbReference>
<keyword evidence="4" id="KW-0697">Rotamase</keyword>
<dbReference type="InterPro" id="IPR036611">
    <property type="entry name" value="Trigger_fac_ribosome-bd_sf"/>
</dbReference>
<dbReference type="Gene3D" id="3.30.70.1050">
    <property type="entry name" value="Trigger factor ribosome-binding domain"/>
    <property type="match status" value="1"/>
</dbReference>
<dbReference type="GO" id="GO:0051083">
    <property type="term" value="P:'de novo' cotranslational protein folding"/>
    <property type="evidence" value="ECO:0007669"/>
    <property type="project" value="TreeGrafter"/>
</dbReference>
<gene>
    <name evidence="9" type="ORF">METZ01_LOCUS52250</name>
</gene>
<dbReference type="GO" id="GO:0015031">
    <property type="term" value="P:protein transport"/>
    <property type="evidence" value="ECO:0007669"/>
    <property type="project" value="InterPro"/>
</dbReference>
<dbReference type="InterPro" id="IPR005215">
    <property type="entry name" value="Trig_fac"/>
</dbReference>
<dbReference type="Gene3D" id="1.10.3120.10">
    <property type="entry name" value="Trigger factor, C-terminal domain"/>
    <property type="match status" value="1"/>
</dbReference>
<dbReference type="InterPro" id="IPR046357">
    <property type="entry name" value="PPIase_dom_sf"/>
</dbReference>
<dbReference type="Gene3D" id="3.10.50.40">
    <property type="match status" value="1"/>
</dbReference>
<dbReference type="Pfam" id="PF05697">
    <property type="entry name" value="Trigger_N"/>
    <property type="match status" value="1"/>
</dbReference>
<evidence type="ECO:0000256" key="2">
    <source>
        <dbReference type="ARBA" id="ARBA00005464"/>
    </source>
</evidence>
<evidence type="ECO:0000256" key="1">
    <source>
        <dbReference type="ARBA" id="ARBA00000971"/>
    </source>
</evidence>
<dbReference type="InterPro" id="IPR008881">
    <property type="entry name" value="Trigger_fac_ribosome-bd_bac"/>
</dbReference>
<keyword evidence="5" id="KW-0143">Chaperone</keyword>
<dbReference type="InterPro" id="IPR027304">
    <property type="entry name" value="Trigger_fact/SurA_dom_sf"/>
</dbReference>
<feature type="domain" description="Trigger factor C-terminal" evidence="8">
    <location>
        <begin position="272"/>
        <end position="427"/>
    </location>
</feature>
<sequence length="435" mass="49015">MKTEFTDISDTQKKIAIEIPGEVVDAKIDRVTRDFSRSAKIPGFRPGKVPTKLIQQRFREQIFHEVTQGLIPNAVEEALREHGLEPVDTPNIRDVVVNKGSPLTFTATFETVPPIDPGDYAVFTLRRPPILVEEETIDKALSELREQSARFDPVSGRLTEQGDSVVLDLTREVVNGPNSTEVPPEQLKPDTHKGVTIEIGASANPPGFDDEIIGLDIDDVKEFTLSYPTDHATSELAGTTVRYDVRVKAIKRRNLPELDDEFAKDIGDFENLGALRTRVSEDLKKEAEQDADRQVRAELVKQLAERITFNLPEALVNRELDRRVEEFVRRLLEQRVDPKKANINWEEFREQQREPAQEAVCSALVIDEIARRESLNASEEDIESEVARYAERSGRPAATVRAKLEQEGGMARVELGLRREKAMNLLLSRAKIIAV</sequence>
<dbReference type="InterPro" id="IPR037041">
    <property type="entry name" value="Trigger_fac_C_sf"/>
</dbReference>
<keyword evidence="6" id="KW-0413">Isomerase</keyword>
<dbReference type="SUPFAM" id="SSF102735">
    <property type="entry name" value="Trigger factor ribosome-binding domain"/>
    <property type="match status" value="1"/>
</dbReference>
<evidence type="ECO:0000256" key="4">
    <source>
        <dbReference type="ARBA" id="ARBA00023110"/>
    </source>
</evidence>
<accession>A0A381S5S4</accession>
<reference evidence="9" key="1">
    <citation type="submission" date="2018-05" db="EMBL/GenBank/DDBJ databases">
        <authorList>
            <person name="Lanie J.A."/>
            <person name="Ng W.-L."/>
            <person name="Kazmierczak K.M."/>
            <person name="Andrzejewski T.M."/>
            <person name="Davidsen T.M."/>
            <person name="Wayne K.J."/>
            <person name="Tettelin H."/>
            <person name="Glass J.I."/>
            <person name="Rusch D."/>
            <person name="Podicherti R."/>
            <person name="Tsui H.-C.T."/>
            <person name="Winkler M.E."/>
        </authorList>
    </citation>
    <scope>NUCLEOTIDE SEQUENCE</scope>
</reference>
<comment type="catalytic activity">
    <reaction evidence="1">
        <text>[protein]-peptidylproline (omega=180) = [protein]-peptidylproline (omega=0)</text>
        <dbReference type="Rhea" id="RHEA:16237"/>
        <dbReference type="Rhea" id="RHEA-COMP:10747"/>
        <dbReference type="Rhea" id="RHEA-COMP:10748"/>
        <dbReference type="ChEBI" id="CHEBI:83833"/>
        <dbReference type="ChEBI" id="CHEBI:83834"/>
        <dbReference type="EC" id="5.2.1.8"/>
    </reaction>
</comment>
<evidence type="ECO:0000256" key="6">
    <source>
        <dbReference type="ARBA" id="ARBA00023235"/>
    </source>
</evidence>